<evidence type="ECO:0000313" key="1">
    <source>
        <dbReference type="EMBL" id="PLX19325.1"/>
    </source>
</evidence>
<sequence>MIEDKKTNLNCNICYSKKVEKNGEVYHCKKCEHMFKDFSFNPEVEMDFFNGNLRVKKFITDNILFDIEKDSVMTFLGENMLEYTFNPQALLYELFRIASPGMKGEIIFDRSKKDVRNLMTRPQVEMIVKTA</sequence>
<feature type="non-terminal residue" evidence="1">
    <location>
        <position position="131"/>
    </location>
</feature>
<proteinExistence type="predicted"/>
<gene>
    <name evidence="1" type="ORF">C0601_02100</name>
</gene>
<accession>A0A2N5ZKU5</accession>
<reference evidence="1 2" key="1">
    <citation type="submission" date="2017-11" db="EMBL/GenBank/DDBJ databases">
        <title>Genome-resolved metagenomics identifies genetic mobility, metabolic interactions, and unexpected diversity in perchlorate-reducing communities.</title>
        <authorList>
            <person name="Barnum T.P."/>
            <person name="Figueroa I.A."/>
            <person name="Carlstrom C.I."/>
            <person name="Lucas L.N."/>
            <person name="Engelbrektson A.L."/>
            <person name="Coates J.D."/>
        </authorList>
    </citation>
    <scope>NUCLEOTIDE SEQUENCE [LARGE SCALE GENOMIC DNA]</scope>
    <source>
        <strain evidence="1">BM706</strain>
    </source>
</reference>
<organism evidence="1 2">
    <name type="scientific">Muiribacterium halophilum</name>
    <dbReference type="NCBI Taxonomy" id="2053465"/>
    <lineage>
        <taxon>Bacteria</taxon>
        <taxon>Candidatus Muiribacteriota</taxon>
        <taxon>Candidatus Muiribacteriia</taxon>
        <taxon>Candidatus Muiribacteriales</taxon>
        <taxon>Candidatus Muiribacteriaceae</taxon>
        <taxon>Candidatus Muiribacterium</taxon>
    </lineage>
</organism>
<evidence type="ECO:0000313" key="2">
    <source>
        <dbReference type="Proteomes" id="UP000234857"/>
    </source>
</evidence>
<dbReference type="Proteomes" id="UP000234857">
    <property type="component" value="Unassembled WGS sequence"/>
</dbReference>
<name>A0A2N5ZKU5_MUIH1</name>
<dbReference type="EMBL" id="PKTG01000034">
    <property type="protein sequence ID" value="PLX19325.1"/>
    <property type="molecule type" value="Genomic_DNA"/>
</dbReference>
<protein>
    <submittedName>
        <fullName evidence="1">Uncharacterized protein</fullName>
    </submittedName>
</protein>
<comment type="caution">
    <text evidence="1">The sequence shown here is derived from an EMBL/GenBank/DDBJ whole genome shotgun (WGS) entry which is preliminary data.</text>
</comment>
<dbReference type="AlphaFoldDB" id="A0A2N5ZKU5"/>